<evidence type="ECO:0000259" key="4">
    <source>
        <dbReference type="PROSITE" id="PS51898"/>
    </source>
</evidence>
<comment type="similarity">
    <text evidence="1">Belongs to the 'phage' integrase family.</text>
</comment>
<organism evidence="5 6">
    <name type="scientific">Falsiroseomonas oleicola</name>
    <dbReference type="NCBI Taxonomy" id="2801474"/>
    <lineage>
        <taxon>Bacteria</taxon>
        <taxon>Pseudomonadati</taxon>
        <taxon>Pseudomonadota</taxon>
        <taxon>Alphaproteobacteria</taxon>
        <taxon>Acetobacterales</taxon>
        <taxon>Roseomonadaceae</taxon>
        <taxon>Falsiroseomonas</taxon>
    </lineage>
</organism>
<keyword evidence="6" id="KW-1185">Reference proteome</keyword>
<dbReference type="Pfam" id="PF20172">
    <property type="entry name" value="DUF6538"/>
    <property type="match status" value="1"/>
</dbReference>
<name>A0ABS6H7U5_9PROT</name>
<proteinExistence type="inferred from homology"/>
<dbReference type="Pfam" id="PF00589">
    <property type="entry name" value="Phage_integrase"/>
    <property type="match status" value="1"/>
</dbReference>
<dbReference type="CDD" id="cd01184">
    <property type="entry name" value="INT_C_like_1"/>
    <property type="match status" value="1"/>
</dbReference>
<dbReference type="EMBL" id="JAERQM010000003">
    <property type="protein sequence ID" value="MBU8544779.1"/>
    <property type="molecule type" value="Genomic_DNA"/>
</dbReference>
<gene>
    <name evidence="5" type="ORF">JJQ90_13745</name>
</gene>
<dbReference type="PANTHER" id="PTHR30349">
    <property type="entry name" value="PHAGE INTEGRASE-RELATED"/>
    <property type="match status" value="1"/>
</dbReference>
<keyword evidence="3" id="KW-0238">DNA-binding</keyword>
<accession>A0ABS6H7U5</accession>
<dbReference type="InterPro" id="IPR046668">
    <property type="entry name" value="DUF6538"/>
</dbReference>
<dbReference type="InterPro" id="IPR002104">
    <property type="entry name" value="Integrase_catalytic"/>
</dbReference>
<dbReference type="PROSITE" id="PS51898">
    <property type="entry name" value="TYR_RECOMBINASE"/>
    <property type="match status" value="1"/>
</dbReference>
<keyword evidence="2" id="KW-0229">DNA integration</keyword>
<evidence type="ECO:0000256" key="3">
    <source>
        <dbReference type="ARBA" id="ARBA00023125"/>
    </source>
</evidence>
<feature type="domain" description="Tyr recombinase" evidence="4">
    <location>
        <begin position="340"/>
        <end position="550"/>
    </location>
</feature>
<reference evidence="5 6" key="1">
    <citation type="submission" date="2021-01" db="EMBL/GenBank/DDBJ databases">
        <title>Roseomonas sp. nov, a bacterium isolated from an oil production mixture in Yumen Oilfield.</title>
        <authorList>
            <person name="Wu D."/>
        </authorList>
    </citation>
    <scope>NUCLEOTIDE SEQUENCE [LARGE SCALE GENOMIC DNA]</scope>
    <source>
        <strain evidence="5 6">ROY-5-3</strain>
    </source>
</reference>
<dbReference type="Proteomes" id="UP000689967">
    <property type="component" value="Unassembled WGS sequence"/>
</dbReference>
<evidence type="ECO:0000313" key="6">
    <source>
        <dbReference type="Proteomes" id="UP000689967"/>
    </source>
</evidence>
<sequence>MPDDLRPIIKKREIWVSYGTDSFAAAKQRHHREMAVVDALFADARKRLAAGGESPGITRKEAARLAQATVDDIHHAARAWFHDEEKRLLERWRAAGSHDGGAALEREEGLHALQDDQAAVHGPGGEEWAAEEARRALAARNLALPPGALFAEAVEAFHAAAKEAVDRAVQRWAGLPPEPPRDGRFADVTAGSPAPTPPPPAVTLGALIDAYMAAPERARLAPKTKAKYSGFRRVLCDLLGGETRAATITREDCRRAQALLLALPANAAQRYPDLEAKRAAEAAQRDGVRPMHPKTVGNHLDFLASVFKWGLKERVIRMADGNPAEGLNIATVKTVTASGEKRRPFAPAELTAIFARPLFTGCKDDDNGYDTPGPNRPRRGRFWVPLLGLFAGLRLNEACQLRVEDVREVDGVPVIYVRAEADGQRLKTQAAERRVPVHPELVRIGFLHLVSRQRATGHDRLFPELPAGKLGNYSDPFSKWFGRFLEKAGVTARGVVFHSFRHTFRDRMTEAGIPDSVADLLGGWSSASSKSEGSRYGEGGSIRFLAEHVARIVHPGLDLSHLYPSRDPEAAAAQAKVTLGSV</sequence>
<protein>
    <submittedName>
        <fullName evidence="5">Site-specific integrase</fullName>
    </submittedName>
</protein>
<dbReference type="PANTHER" id="PTHR30349:SF41">
    <property type="entry name" value="INTEGRASE_RECOMBINASE PROTEIN MJ0367-RELATED"/>
    <property type="match status" value="1"/>
</dbReference>
<evidence type="ECO:0000256" key="2">
    <source>
        <dbReference type="ARBA" id="ARBA00022908"/>
    </source>
</evidence>
<comment type="caution">
    <text evidence="5">The sequence shown here is derived from an EMBL/GenBank/DDBJ whole genome shotgun (WGS) entry which is preliminary data.</text>
</comment>
<dbReference type="InterPro" id="IPR050090">
    <property type="entry name" value="Tyrosine_recombinase_XerCD"/>
</dbReference>
<evidence type="ECO:0000256" key="1">
    <source>
        <dbReference type="ARBA" id="ARBA00008857"/>
    </source>
</evidence>
<evidence type="ECO:0000313" key="5">
    <source>
        <dbReference type="EMBL" id="MBU8544779.1"/>
    </source>
</evidence>